<dbReference type="STRING" id="439228.SAMN06295920_104455"/>
<dbReference type="OrthoDB" id="8986199at2"/>
<evidence type="ECO:0000313" key="3">
    <source>
        <dbReference type="Proteomes" id="UP000189818"/>
    </source>
</evidence>
<feature type="transmembrane region" description="Helical" evidence="1">
    <location>
        <begin position="230"/>
        <end position="251"/>
    </location>
</feature>
<dbReference type="Gene3D" id="1.20.1250.20">
    <property type="entry name" value="MFS general substrate transporter like domains"/>
    <property type="match status" value="1"/>
</dbReference>
<dbReference type="InterPro" id="IPR036259">
    <property type="entry name" value="MFS_trans_sf"/>
</dbReference>
<proteinExistence type="predicted"/>
<name>A0A1T5CZW8_9SPHN</name>
<dbReference type="AlphaFoldDB" id="A0A1T5CZW8"/>
<keyword evidence="1" id="KW-0812">Transmembrane</keyword>
<feature type="transmembrane region" description="Helical" evidence="1">
    <location>
        <begin position="203"/>
        <end position="224"/>
    </location>
</feature>
<feature type="transmembrane region" description="Helical" evidence="1">
    <location>
        <begin position="292"/>
        <end position="317"/>
    </location>
</feature>
<gene>
    <name evidence="2" type="ORF">SAMN06295920_104455</name>
</gene>
<feature type="transmembrane region" description="Helical" evidence="1">
    <location>
        <begin position="329"/>
        <end position="348"/>
    </location>
</feature>
<feature type="transmembrane region" description="Helical" evidence="1">
    <location>
        <begin position="162"/>
        <end position="182"/>
    </location>
</feature>
<feature type="transmembrane region" description="Helical" evidence="1">
    <location>
        <begin position="12"/>
        <end position="31"/>
    </location>
</feature>
<protein>
    <submittedName>
        <fullName evidence="2">Predicted arabinose efflux permease, MFS family</fullName>
    </submittedName>
</protein>
<feature type="transmembrane region" description="Helical" evidence="1">
    <location>
        <begin position="354"/>
        <end position="372"/>
    </location>
</feature>
<dbReference type="RefSeq" id="WP_079648337.1">
    <property type="nucleotide sequence ID" value="NZ_FUYM01000004.1"/>
</dbReference>
<feature type="transmembrane region" description="Helical" evidence="1">
    <location>
        <begin position="46"/>
        <end position="65"/>
    </location>
</feature>
<organism evidence="2 3">
    <name type="scientific">Rhizorhabdus histidinilytica</name>
    <dbReference type="NCBI Taxonomy" id="439228"/>
    <lineage>
        <taxon>Bacteria</taxon>
        <taxon>Pseudomonadati</taxon>
        <taxon>Pseudomonadota</taxon>
        <taxon>Alphaproteobacteria</taxon>
        <taxon>Sphingomonadales</taxon>
        <taxon>Sphingomonadaceae</taxon>
        <taxon>Rhizorhabdus</taxon>
    </lineage>
</organism>
<feature type="transmembrane region" description="Helical" evidence="1">
    <location>
        <begin position="263"/>
        <end position="286"/>
    </location>
</feature>
<dbReference type="EMBL" id="FUYM01000004">
    <property type="protein sequence ID" value="SKB64959.1"/>
    <property type="molecule type" value="Genomic_DNA"/>
</dbReference>
<feature type="transmembrane region" description="Helical" evidence="1">
    <location>
        <begin position="77"/>
        <end position="96"/>
    </location>
</feature>
<reference evidence="3" key="1">
    <citation type="submission" date="2017-02" db="EMBL/GenBank/DDBJ databases">
        <authorList>
            <person name="Varghese N."/>
            <person name="Submissions S."/>
        </authorList>
    </citation>
    <scope>NUCLEOTIDE SEQUENCE [LARGE SCALE GENOMIC DNA]</scope>
    <source>
        <strain evidence="3">UM2</strain>
    </source>
</reference>
<evidence type="ECO:0000313" key="2">
    <source>
        <dbReference type="EMBL" id="SKB64959.1"/>
    </source>
</evidence>
<accession>A0A1T5CZW8</accession>
<dbReference type="Proteomes" id="UP000189818">
    <property type="component" value="Unassembled WGS sequence"/>
</dbReference>
<sequence length="382" mass="38664">MIATTALSPAQNVALIVVSPLAWLTITLLPYEVTALAVDYGMGPSAAGWIAACELLALALTVVSISPRIVSLDKRRLTLAGIALALLASAGSIVVADTPWLIPLRLLFGIGSGLIAAATNALPVFARHPERTIAWMQIMIAINFGVSIYGAGALAAPIGREAAFLVELLLLATVGGAGFFLAPGIADPAVSAGAGPGRLPRGSLRALGALALMYLSQAAVWAYAEQAGTGVGFGAAGLALLLTIAAFTTPLGGFAAAAMRDRFGYALPLAIGFGVQMFVAFAVYCLKSIEAYAAGIMVFNMTTPFTTSYLMSLLAGLDESGRGTSLGGSAINFGAAAGPALAALLVVMPSRAPIGLLSIGVLAIGLALALSARRELPVSVRA</sequence>
<evidence type="ECO:0000256" key="1">
    <source>
        <dbReference type="SAM" id="Phobius"/>
    </source>
</evidence>
<keyword evidence="1" id="KW-0472">Membrane</keyword>
<dbReference type="SUPFAM" id="SSF103473">
    <property type="entry name" value="MFS general substrate transporter"/>
    <property type="match status" value="1"/>
</dbReference>
<keyword evidence="3" id="KW-1185">Reference proteome</keyword>
<feature type="transmembrane region" description="Helical" evidence="1">
    <location>
        <begin position="134"/>
        <end position="156"/>
    </location>
</feature>
<keyword evidence="1" id="KW-1133">Transmembrane helix</keyword>